<dbReference type="GO" id="GO:0070573">
    <property type="term" value="F:metallodipeptidase activity"/>
    <property type="evidence" value="ECO:0007669"/>
    <property type="project" value="InterPro"/>
</dbReference>
<evidence type="ECO:0000313" key="2">
    <source>
        <dbReference type="EMBL" id="AKS41276.1"/>
    </source>
</evidence>
<dbReference type="AlphaFoldDB" id="A0A0K0XUI1"/>
<feature type="region of interest" description="Disordered" evidence="1">
    <location>
        <begin position="476"/>
        <end position="495"/>
    </location>
</feature>
<gene>
    <name evidence="2" type="ORF">WM2015_895</name>
</gene>
<proteinExistence type="predicted"/>
<protein>
    <submittedName>
        <fullName evidence="2">Uncharacterized protein</fullName>
    </submittedName>
</protein>
<dbReference type="KEGG" id="wma:WM2015_895"/>
<dbReference type="PATRIC" id="fig|1579979.3.peg.917"/>
<dbReference type="SUPFAM" id="SSF51556">
    <property type="entry name" value="Metallo-dependent hydrolases"/>
    <property type="match status" value="1"/>
</dbReference>
<dbReference type="Proteomes" id="UP000066624">
    <property type="component" value="Chromosome"/>
</dbReference>
<dbReference type="InterPro" id="IPR008257">
    <property type="entry name" value="Pept_M19"/>
</dbReference>
<dbReference type="InterPro" id="IPR032466">
    <property type="entry name" value="Metal_Hydrolase"/>
</dbReference>
<feature type="compositionally biased region" description="Low complexity" evidence="1">
    <location>
        <begin position="480"/>
        <end position="492"/>
    </location>
</feature>
<dbReference type="Pfam" id="PF01244">
    <property type="entry name" value="Peptidase_M19"/>
    <property type="match status" value="1"/>
</dbReference>
<dbReference type="Gene3D" id="3.20.20.140">
    <property type="entry name" value="Metal-dependent hydrolases"/>
    <property type="match status" value="1"/>
</dbReference>
<name>A0A0K0XUI1_9GAMM</name>
<reference evidence="2 3" key="1">
    <citation type="submission" date="2015-07" db="EMBL/GenBank/DDBJ databases">
        <authorList>
            <person name="Noorani M."/>
        </authorList>
    </citation>
    <scope>NUCLEOTIDE SEQUENCE [LARGE SCALE GENOMIC DNA]</scope>
    <source>
        <strain evidence="2 3">KCTC 42284</strain>
    </source>
</reference>
<sequence>MDGKLTTAGVFDTVSGARPAPPLAAVGLAFAMLLALFGLLTPGSVAAQNCGGDGQRACCLFEAPFGACQPGLLEIPGCVGDCQCSNSVFQSSSSCVAPTPCGGLGERACCFGESAFGPCEAGLVENAQPDAGYCTNLPGTQSSSVCLAPTPCGGADQRACCAGEAAFGACQAGLVEEPIANTGQCNNLAPGIESQGICRAVSPCGGDGQRACCVGEAAFGACQAGLAEVPQANAGQCGNFPWGTQSSSICQAVTDCGGPGQRACCVGEAGFGACQAGVNEVPGCAGDCLCETGATANSTCVTPAPCGGLGQRACCVGEGAACSAGLDEIPGCTGDCFCGPSATAAAVFSSSSCGLMTDPAGGIMQIAEPGVDCIDCDPQPQPVPEFCNLQGLSDMHAHMFAHLAHGGAAFVGRPYDPVGGINEALKQDYGTHMDVVGAFEGGAPPAHVADGLPPDCPPYLLATGVCDGQVLWHGDHQPFDDPTGTGTDDQPGAPLGSPLFNGWPTHKSAVHQQMYYRWLERAWRGGLRHMVMMAVHSEAMCEVSVQLAGVDCADSMAQIDLQIEAAYAFQDWLDAQSGGPGEGWFRIVHSPVEARRVILAGKLAVTLGIEVDNLFNCKASGPCPNMPGRPALDTVQKAIDFYYDWGVRHIFPVHNFDNAFSGAALWLDPLAVGNRYIQYEWQTGQDCATTPGAGPGYGFRHDNVTIDILRALACAVSNGPIESCDLGDIAPPFNTPTSCNTRGLTAAGVDLIQRLMARGMLIDIDHMSSRALNETLDLAALLGNYPLVASHGQFFDLHPQLYGDPTAPGSGGQAGRHERMRTRDQLDRMRDLGGLVALLTLDGQQTLQYTPSPVNGFPTIAADCRSSTKSWIQAYQYAVDVMQGPVALGTDFNGVAAHTGPRFGSAGCGGEDGVVDLLASRKEERSAQERAGNQLSYPFSNPFGTFQRQVTGQQTFDFNTDGLAHVGLLPDMLADVAQLGMAGAGMEPLYRSANRYLEVWEAALGEACDVNDAEPPIDPMFMDRFELASTLIGRRRPVRR</sequence>
<dbReference type="RefSeq" id="WP_049724921.1">
    <property type="nucleotide sequence ID" value="NZ_CP012154.1"/>
</dbReference>
<dbReference type="OrthoDB" id="6071905at2"/>
<organism evidence="2 3">
    <name type="scientific">Wenzhouxiangella marina</name>
    <dbReference type="NCBI Taxonomy" id="1579979"/>
    <lineage>
        <taxon>Bacteria</taxon>
        <taxon>Pseudomonadati</taxon>
        <taxon>Pseudomonadota</taxon>
        <taxon>Gammaproteobacteria</taxon>
        <taxon>Chromatiales</taxon>
        <taxon>Wenzhouxiangellaceae</taxon>
        <taxon>Wenzhouxiangella</taxon>
    </lineage>
</organism>
<evidence type="ECO:0000256" key="1">
    <source>
        <dbReference type="SAM" id="MobiDB-lite"/>
    </source>
</evidence>
<keyword evidence="3" id="KW-1185">Reference proteome</keyword>
<dbReference type="STRING" id="1579979.WM2015_895"/>
<accession>A0A0K0XUI1</accession>
<evidence type="ECO:0000313" key="3">
    <source>
        <dbReference type="Proteomes" id="UP000066624"/>
    </source>
</evidence>
<dbReference type="GO" id="GO:0006508">
    <property type="term" value="P:proteolysis"/>
    <property type="evidence" value="ECO:0007669"/>
    <property type="project" value="InterPro"/>
</dbReference>
<dbReference type="EMBL" id="CP012154">
    <property type="protein sequence ID" value="AKS41276.1"/>
    <property type="molecule type" value="Genomic_DNA"/>
</dbReference>